<dbReference type="HOGENOM" id="CLU_058982_1_0_2"/>
<dbReference type="Gene3D" id="3.10.450.620">
    <property type="entry name" value="JHP933, nucleotidyltransferase-like core domain"/>
    <property type="match status" value="1"/>
</dbReference>
<dbReference type="STRING" id="1459636.NTE_00294"/>
<sequence length="263" mass="29897">MITDRELRAVARERNLPVDVVEKDYVLGWILFGIASSAASGSLAFKGGTALSKIYFPGRWRLSEDLDFTAVDESEMLVLGTGVMYEVPGIVQKASGINIEMKGDPLANPEFFRGKIKYTGPLSKNNIKIEISREPFIGKVVRKSVPHTYDYPKFAVKVYALDNLLAEKMRAIIERGKIRDYYDVWRLLKIRKFDKQELKELFLQKCKSKGVTFTGVEQMFPADIAKKLEPYLDTWLTRLSPEPLPELETILAELKISLKDLLS</sequence>
<organism evidence="1 2">
    <name type="scientific">Candidatus Nitrososphaera evergladensis SR1</name>
    <dbReference type="NCBI Taxonomy" id="1459636"/>
    <lineage>
        <taxon>Archaea</taxon>
        <taxon>Nitrososphaerota</taxon>
        <taxon>Nitrososphaeria</taxon>
        <taxon>Nitrososphaerales</taxon>
        <taxon>Nitrososphaeraceae</taxon>
        <taxon>Nitrososphaera</taxon>
    </lineage>
</organism>
<dbReference type="InterPro" id="IPR014942">
    <property type="entry name" value="AbiEii"/>
</dbReference>
<evidence type="ECO:0000313" key="2">
    <source>
        <dbReference type="Proteomes" id="UP000028194"/>
    </source>
</evidence>
<dbReference type="KEGG" id="nev:NTE_00294"/>
<proteinExistence type="predicted"/>
<dbReference type="OrthoDB" id="359531at2157"/>
<gene>
    <name evidence="1" type="ORF">NTE_00294</name>
</gene>
<dbReference type="RefSeq" id="WP_148699372.1">
    <property type="nucleotide sequence ID" value="NZ_CP007174.1"/>
</dbReference>
<evidence type="ECO:0008006" key="3">
    <source>
        <dbReference type="Google" id="ProtNLM"/>
    </source>
</evidence>
<dbReference type="Pfam" id="PF08843">
    <property type="entry name" value="AbiEii"/>
    <property type="match status" value="1"/>
</dbReference>
<keyword evidence="2" id="KW-1185">Reference proteome</keyword>
<accession>A0A075MLM1</accession>
<dbReference type="EMBL" id="CP007174">
    <property type="protein sequence ID" value="AIF82376.1"/>
    <property type="molecule type" value="Genomic_DNA"/>
</dbReference>
<reference evidence="1 2" key="1">
    <citation type="journal article" date="2014" name="PLoS ONE">
        <title>Genome Sequence of Candidatus Nitrososphaera evergladensis from Group I.1b Enriched from Everglades Soil Reveals Novel Genomic Features of the Ammonia-Oxidizing Archaea.</title>
        <authorList>
            <person name="Zhalnina K.V."/>
            <person name="Dias R."/>
            <person name="Leonard M.T."/>
            <person name="Dorr de Quadros P."/>
            <person name="Camargo F.A."/>
            <person name="Drew J.C."/>
            <person name="Farmerie W.G."/>
            <person name="Daroub S.H."/>
            <person name="Triplett E.W."/>
        </authorList>
    </citation>
    <scope>NUCLEOTIDE SEQUENCE [LARGE SCALE GENOMIC DNA]</scope>
    <source>
        <strain evidence="1 2">SR1</strain>
    </source>
</reference>
<dbReference type="eggNOG" id="arCOG03839">
    <property type="taxonomic scope" value="Archaea"/>
</dbReference>
<dbReference type="GeneID" id="41596200"/>
<name>A0A075MLM1_9ARCH</name>
<evidence type="ECO:0000313" key="1">
    <source>
        <dbReference type="EMBL" id="AIF82376.1"/>
    </source>
</evidence>
<dbReference type="Proteomes" id="UP000028194">
    <property type="component" value="Chromosome"/>
</dbReference>
<protein>
    <recommendedName>
        <fullName evidence="3">Nucleotidyl transferase AbiEii/AbiGii toxin family protein</fullName>
    </recommendedName>
</protein>
<dbReference type="AlphaFoldDB" id="A0A075MLM1"/>